<comment type="subcellular location">
    <subcellularLocation>
        <location evidence="1">Cytoplasm</location>
    </subcellularLocation>
</comment>
<dbReference type="CDD" id="cd11572">
    <property type="entry name" value="RlmI_M_like"/>
    <property type="match status" value="1"/>
</dbReference>
<dbReference type="GO" id="GO:0032259">
    <property type="term" value="P:methylation"/>
    <property type="evidence" value="ECO:0007669"/>
    <property type="project" value="UniProtKB-KW"/>
</dbReference>
<keyword evidence="6" id="KW-0949">S-adenosyl-L-methionine</keyword>
<dbReference type="PANTHER" id="PTHR42873">
    <property type="entry name" value="RIBOSOMAL RNA LARGE SUBUNIT METHYLTRANSFERASE"/>
    <property type="match status" value="1"/>
</dbReference>
<evidence type="ECO:0000256" key="3">
    <source>
        <dbReference type="ARBA" id="ARBA00022552"/>
    </source>
</evidence>
<evidence type="ECO:0000256" key="5">
    <source>
        <dbReference type="ARBA" id="ARBA00022679"/>
    </source>
</evidence>
<dbReference type="Gene3D" id="3.40.50.150">
    <property type="entry name" value="Vaccinia Virus protein VP39"/>
    <property type="match status" value="1"/>
</dbReference>
<dbReference type="Pfam" id="PF10672">
    <property type="entry name" value="Methyltrans_SAM"/>
    <property type="match status" value="1"/>
</dbReference>
<organism evidence="10 11">
    <name type="scientific">Thalassotalea litorea</name>
    <dbReference type="NCBI Taxonomy" id="2020715"/>
    <lineage>
        <taxon>Bacteria</taxon>
        <taxon>Pseudomonadati</taxon>
        <taxon>Pseudomonadota</taxon>
        <taxon>Gammaproteobacteria</taxon>
        <taxon>Alteromonadales</taxon>
        <taxon>Colwelliaceae</taxon>
        <taxon>Thalassotalea</taxon>
    </lineage>
</organism>
<dbReference type="PANTHER" id="PTHR42873:SF1">
    <property type="entry name" value="S-ADENOSYLMETHIONINE-DEPENDENT METHYLTRANSFERASE DOMAIN-CONTAINING PROTEIN"/>
    <property type="match status" value="1"/>
</dbReference>
<dbReference type="CDD" id="cd02440">
    <property type="entry name" value="AdoMet_MTases"/>
    <property type="match status" value="1"/>
</dbReference>
<accession>A0A5R9IQB7</accession>
<dbReference type="InterPro" id="IPR036974">
    <property type="entry name" value="PUA_sf"/>
</dbReference>
<dbReference type="Proteomes" id="UP000307790">
    <property type="component" value="Unassembled WGS sequence"/>
</dbReference>
<keyword evidence="5 10" id="KW-0808">Transferase</keyword>
<reference evidence="10 11" key="1">
    <citation type="submission" date="2019-05" db="EMBL/GenBank/DDBJ databases">
        <title>Genome sequences of Thalassotalea litorea 1K03283.</title>
        <authorList>
            <person name="Zhang D."/>
        </authorList>
    </citation>
    <scope>NUCLEOTIDE SEQUENCE [LARGE SCALE GENOMIC DNA]</scope>
    <source>
        <strain evidence="10 11">MCCC 1K03283</strain>
    </source>
</reference>
<dbReference type="Gene3D" id="3.30.750.80">
    <property type="entry name" value="RNA methyltransferase domain (HRMD) like"/>
    <property type="match status" value="1"/>
</dbReference>
<feature type="domain" description="PUA" evidence="9">
    <location>
        <begin position="3"/>
        <end position="88"/>
    </location>
</feature>
<dbReference type="EMBL" id="VCBC01000005">
    <property type="protein sequence ID" value="TLU66237.1"/>
    <property type="molecule type" value="Genomic_DNA"/>
</dbReference>
<dbReference type="CDD" id="cd21153">
    <property type="entry name" value="PUA_RlmI"/>
    <property type="match status" value="1"/>
</dbReference>
<evidence type="ECO:0000256" key="2">
    <source>
        <dbReference type="ARBA" id="ARBA00022490"/>
    </source>
</evidence>
<sequence>MSARVLLNPGREKSLLRRHPWIFSKAIKKVIGKPISGETVDVFDSQGKWLAKGAFSPDSQIRIRVWSFIQKEEVNDQFFLDKMTSALQLRQHTIKAANLTGYRLIAGESDGLPGVTIDIYDSIISCQLLSAGAEFNRHLILKALETLFPTHSIYDRSDVEVRKKEGLELTRGWIKSPADESSIATITEHDVQIQVNVDTGHKTGFYLDQRDSRIAAGRYAKDKTILNCFSYTGTFSLHCAKQGAKKVTNVDVSETAIELSKENLRLNGISEEVVDHVQADVFKLLRKYREQGTRFDMIILDPPKFAESKAQLNGACRGYKDINMLAMQLLNPNGILLTFSCSGLMEANLFQKVVADAALDAKRQARIIERLQQASDHPIATNFPEGYYLKGLVCYMD</sequence>
<name>A0A5R9IQB7_9GAMM</name>
<evidence type="ECO:0000259" key="9">
    <source>
        <dbReference type="SMART" id="SM00359"/>
    </source>
</evidence>
<protein>
    <submittedName>
        <fullName evidence="10">Methyltransferase domain-containing protein</fullName>
    </submittedName>
</protein>
<dbReference type="InterPro" id="IPR041532">
    <property type="entry name" value="RlmI-like_PUA"/>
</dbReference>
<evidence type="ECO:0000256" key="8">
    <source>
        <dbReference type="ARBA" id="ARBA00038091"/>
    </source>
</evidence>
<keyword evidence="2" id="KW-0963">Cytoplasm</keyword>
<dbReference type="GO" id="GO:0008168">
    <property type="term" value="F:methyltransferase activity"/>
    <property type="evidence" value="ECO:0007669"/>
    <property type="project" value="UniProtKB-KW"/>
</dbReference>
<dbReference type="SUPFAM" id="SSF88697">
    <property type="entry name" value="PUA domain-like"/>
    <property type="match status" value="1"/>
</dbReference>
<dbReference type="InterPro" id="IPR019614">
    <property type="entry name" value="SAM-dep_methyl-trfase"/>
</dbReference>
<keyword evidence="11" id="KW-1185">Reference proteome</keyword>
<comment type="similarity">
    <text evidence="8">Belongs to the methyltransferase superfamily. RlmI family.</text>
</comment>
<dbReference type="PROSITE" id="PS50890">
    <property type="entry name" value="PUA"/>
    <property type="match status" value="1"/>
</dbReference>
<proteinExistence type="inferred from homology"/>
<dbReference type="InterPro" id="IPR029063">
    <property type="entry name" value="SAM-dependent_MTases_sf"/>
</dbReference>
<dbReference type="RefSeq" id="WP_138319113.1">
    <property type="nucleotide sequence ID" value="NZ_VCBC01000005.1"/>
</dbReference>
<dbReference type="InterPro" id="IPR002478">
    <property type="entry name" value="PUA"/>
</dbReference>
<keyword evidence="3" id="KW-0698">rRNA processing</keyword>
<keyword evidence="4 10" id="KW-0489">Methyltransferase</keyword>
<dbReference type="OrthoDB" id="9805492at2"/>
<dbReference type="SUPFAM" id="SSF53335">
    <property type="entry name" value="S-adenosyl-L-methionine-dependent methyltransferases"/>
    <property type="match status" value="1"/>
</dbReference>
<dbReference type="SMART" id="SM00359">
    <property type="entry name" value="PUA"/>
    <property type="match status" value="1"/>
</dbReference>
<dbReference type="GO" id="GO:0003723">
    <property type="term" value="F:RNA binding"/>
    <property type="evidence" value="ECO:0007669"/>
    <property type="project" value="UniProtKB-KW"/>
</dbReference>
<dbReference type="Gene3D" id="2.30.130.10">
    <property type="entry name" value="PUA domain"/>
    <property type="match status" value="1"/>
</dbReference>
<evidence type="ECO:0000256" key="1">
    <source>
        <dbReference type="ARBA" id="ARBA00004496"/>
    </source>
</evidence>
<dbReference type="AlphaFoldDB" id="A0A5R9IQB7"/>
<evidence type="ECO:0000256" key="7">
    <source>
        <dbReference type="ARBA" id="ARBA00022884"/>
    </source>
</evidence>
<gene>
    <name evidence="10" type="ORF">FE810_05910</name>
</gene>
<evidence type="ECO:0000313" key="10">
    <source>
        <dbReference type="EMBL" id="TLU66237.1"/>
    </source>
</evidence>
<dbReference type="Pfam" id="PF17785">
    <property type="entry name" value="PUA_3"/>
    <property type="match status" value="1"/>
</dbReference>
<evidence type="ECO:0000256" key="6">
    <source>
        <dbReference type="ARBA" id="ARBA00022691"/>
    </source>
</evidence>
<keyword evidence="7" id="KW-0694">RNA-binding</keyword>
<dbReference type="GO" id="GO:0005737">
    <property type="term" value="C:cytoplasm"/>
    <property type="evidence" value="ECO:0007669"/>
    <property type="project" value="UniProtKB-SubCell"/>
</dbReference>
<evidence type="ECO:0000313" key="11">
    <source>
        <dbReference type="Proteomes" id="UP000307790"/>
    </source>
</evidence>
<dbReference type="GO" id="GO:0006364">
    <property type="term" value="P:rRNA processing"/>
    <property type="evidence" value="ECO:0007669"/>
    <property type="project" value="UniProtKB-KW"/>
</dbReference>
<dbReference type="InterPro" id="IPR015947">
    <property type="entry name" value="PUA-like_sf"/>
</dbReference>
<evidence type="ECO:0000256" key="4">
    <source>
        <dbReference type="ARBA" id="ARBA00022603"/>
    </source>
</evidence>
<comment type="caution">
    <text evidence="10">The sequence shown here is derived from an EMBL/GenBank/DDBJ whole genome shotgun (WGS) entry which is preliminary data.</text>
</comment>